<gene>
    <name evidence="4" type="ORF">CLG_0004</name>
</gene>
<evidence type="ECO:0000256" key="2">
    <source>
        <dbReference type="ARBA" id="ARBA00023172"/>
    </source>
</evidence>
<geneLocation type="plasmid" evidence="4 5">
    <name>pCLG1</name>
</geneLocation>
<evidence type="ECO:0000313" key="5">
    <source>
        <dbReference type="Proteomes" id="UP000006160"/>
    </source>
</evidence>
<dbReference type="SMART" id="SM00857">
    <property type="entry name" value="Resolvase"/>
    <property type="match status" value="1"/>
</dbReference>
<evidence type="ECO:0000256" key="1">
    <source>
        <dbReference type="ARBA" id="ARBA00023125"/>
    </source>
</evidence>
<sequence length="202" mass="22888">MKGCIDNMLYGYARCSTDNIKQDITRQTRELKSLGVEKNNIYFEYASGTKVNREQLTRLMDIVVEGDTIIATEVSRITRSSKQLCEIIEFAKDKKIKLILGNFIVDCTKELDPMTEGMLKMMGVFAELERNMISQRVKSGMANARAKGKVIGRPQTTKEDIPSNIINAIELLKNKNINKSQCARICNISRPTLDKYIKIIEG</sequence>
<dbReference type="GO" id="GO:0000150">
    <property type="term" value="F:DNA strand exchange activity"/>
    <property type="evidence" value="ECO:0007669"/>
    <property type="project" value="InterPro"/>
</dbReference>
<organism evidence="4 5">
    <name type="scientific">Clostridium botulinum D str. 1873</name>
    <dbReference type="NCBI Taxonomy" id="592027"/>
    <lineage>
        <taxon>Bacteria</taxon>
        <taxon>Bacillati</taxon>
        <taxon>Bacillota</taxon>
        <taxon>Clostridia</taxon>
        <taxon>Eubacteriales</taxon>
        <taxon>Clostridiaceae</taxon>
        <taxon>Clostridium</taxon>
    </lineage>
</organism>
<dbReference type="PANTHER" id="PTHR30461:SF2">
    <property type="entry name" value="SERINE RECOMBINASE PINE-RELATED"/>
    <property type="match status" value="1"/>
</dbReference>
<dbReference type="Pfam" id="PF00239">
    <property type="entry name" value="Resolvase"/>
    <property type="match status" value="1"/>
</dbReference>
<proteinExistence type="predicted"/>
<dbReference type="Gene3D" id="3.40.50.1390">
    <property type="entry name" value="Resolvase, N-terminal catalytic domain"/>
    <property type="match status" value="1"/>
</dbReference>
<dbReference type="Proteomes" id="UP000006160">
    <property type="component" value="Plasmid pCLG1"/>
</dbReference>
<name>A0A9N7B3R8_CLOBO</name>
<dbReference type="InterPro" id="IPR006119">
    <property type="entry name" value="Resolv_N"/>
</dbReference>
<keyword evidence="1" id="KW-0238">DNA-binding</keyword>
<dbReference type="PROSITE" id="PS51736">
    <property type="entry name" value="RECOMBINASES_3"/>
    <property type="match status" value="1"/>
</dbReference>
<dbReference type="GO" id="GO:0003677">
    <property type="term" value="F:DNA binding"/>
    <property type="evidence" value="ECO:0007669"/>
    <property type="project" value="UniProtKB-KW"/>
</dbReference>
<protein>
    <submittedName>
        <fullName evidence="4">Resolvase</fullName>
    </submittedName>
</protein>
<dbReference type="GeneID" id="66320167"/>
<evidence type="ECO:0000313" key="4">
    <source>
        <dbReference type="EMBL" id="ACT33605.1"/>
    </source>
</evidence>
<feature type="domain" description="Resolvase/invertase-type recombinase catalytic" evidence="3">
    <location>
        <begin position="8"/>
        <end position="148"/>
    </location>
</feature>
<dbReference type="RefSeq" id="WP_003377826.1">
    <property type="nucleotide sequence ID" value="NC_012946.1"/>
</dbReference>
<dbReference type="InterPro" id="IPR050639">
    <property type="entry name" value="SSR_resolvase"/>
</dbReference>
<evidence type="ECO:0000259" key="3">
    <source>
        <dbReference type="PROSITE" id="PS51736"/>
    </source>
</evidence>
<dbReference type="CDD" id="cd03768">
    <property type="entry name" value="SR_ResInv"/>
    <property type="match status" value="1"/>
</dbReference>
<dbReference type="InterPro" id="IPR036162">
    <property type="entry name" value="Resolvase-like_N_sf"/>
</dbReference>
<keyword evidence="2" id="KW-0233">DNA recombination</keyword>
<dbReference type="PANTHER" id="PTHR30461">
    <property type="entry name" value="DNA-INVERTASE FROM LAMBDOID PROPHAGE"/>
    <property type="match status" value="1"/>
</dbReference>
<dbReference type="SUPFAM" id="SSF53041">
    <property type="entry name" value="Resolvase-like"/>
    <property type="match status" value="1"/>
</dbReference>
<accession>A0A9N7B3R8</accession>
<dbReference type="AlphaFoldDB" id="A0A9N7B3R8"/>
<reference evidence="4 5" key="1">
    <citation type="submission" date="2009-06" db="EMBL/GenBank/DDBJ databases">
        <authorList>
            <person name="Shrivastava S."/>
            <person name="Brinkac L.B."/>
            <person name="Brown J.L."/>
            <person name="Bruce D.B."/>
            <person name="Detter C."/>
            <person name="Green L.D."/>
            <person name="Munk C.A."/>
            <person name="Rogers Y.C."/>
            <person name="Tapia R."/>
            <person name="Saunders E.S."/>
            <person name="Sims D.R."/>
            <person name="Smith L.A."/>
            <person name="Smith T.J."/>
            <person name="Sutton G."/>
            <person name="Brettin T."/>
        </authorList>
    </citation>
    <scope>NUCLEOTIDE SEQUENCE [LARGE SCALE GENOMIC DNA]</scope>
    <source>
        <strain evidence="5">D str. 1873</strain>
        <plasmid evidence="4 5">pCLG1</plasmid>
    </source>
</reference>
<keyword evidence="4" id="KW-0614">Plasmid</keyword>
<dbReference type="EMBL" id="CP001659">
    <property type="protein sequence ID" value="ACT33605.1"/>
    <property type="molecule type" value="Genomic_DNA"/>
</dbReference>